<dbReference type="Pfam" id="PF00041">
    <property type="entry name" value="fn3"/>
    <property type="match status" value="2"/>
</dbReference>
<keyword evidence="5" id="KW-1185">Reference proteome</keyword>
<dbReference type="NCBIfam" id="TIGR04183">
    <property type="entry name" value="Por_Secre_tail"/>
    <property type="match status" value="1"/>
</dbReference>
<proteinExistence type="predicted"/>
<dbReference type="Proteomes" id="UP000831460">
    <property type="component" value="Chromosome"/>
</dbReference>
<dbReference type="InterPro" id="IPR003961">
    <property type="entry name" value="FN3_dom"/>
</dbReference>
<dbReference type="RefSeq" id="WP_243548405.1">
    <property type="nucleotide sequence ID" value="NZ_CP094532.1"/>
</dbReference>
<dbReference type="PROSITE" id="PS50853">
    <property type="entry name" value="FN3"/>
    <property type="match status" value="2"/>
</dbReference>
<feature type="domain" description="Fibronectin type-III" evidence="3">
    <location>
        <begin position="439"/>
        <end position="537"/>
    </location>
</feature>
<reference evidence="4 5" key="1">
    <citation type="submission" date="2022-03" db="EMBL/GenBank/DDBJ databases">
        <title>Chryseobacterium sp. isolated from particulate matters in swine house.</title>
        <authorList>
            <person name="Won M."/>
            <person name="Kim S.-J."/>
            <person name="Kwon S.-W."/>
        </authorList>
    </citation>
    <scope>NUCLEOTIDE SEQUENCE [LARGE SCALE GENOMIC DNA]</scope>
    <source>
        <strain evidence="4 5">SC2-2</strain>
    </source>
</reference>
<dbReference type="CDD" id="cd00063">
    <property type="entry name" value="FN3"/>
    <property type="match status" value="2"/>
</dbReference>
<keyword evidence="1 2" id="KW-0732">Signal</keyword>
<evidence type="ECO:0000313" key="4">
    <source>
        <dbReference type="EMBL" id="UOE40382.1"/>
    </source>
</evidence>
<dbReference type="SUPFAM" id="SSF49785">
    <property type="entry name" value="Galactose-binding domain-like"/>
    <property type="match status" value="1"/>
</dbReference>
<gene>
    <name evidence="4" type="ORF">MTP09_10745</name>
</gene>
<dbReference type="EMBL" id="CP094532">
    <property type="protein sequence ID" value="UOE40382.1"/>
    <property type="molecule type" value="Genomic_DNA"/>
</dbReference>
<accession>A0ABY4BQ92</accession>
<sequence length="778" mass="82842">MKKLLLTCMIALGITASAQISVNEGFEGTTTPAGWTYTGFLRTTVTGYPCTGTAAIRKNLYGTTTNITANAVYTSANSNGNEIAVSFKYSTRGFSTTSPNVSGNMRVEYSADGGTTYNLIGSQVEINTHSTLCTSFSGTIAAGAVPTGSNFKFRITGNNTNAADWYLTIDDVVLSQVATCYAPTGLNATSVTSNSATVNWTASTTPPANGYDVYYSDVNTAPTSATTPSFSGVTGLSQNLTGLLSNKMYYVWVRSACSSSDISSWSSSPLTFTTLCGVATLPYAQNFESVTPPAIPACHTVQNAGTGNNWVTYTLANPTFGFSAGKTLRYSYNTTNAANAWFYTQGMNLTAGTKYMIRFRVGSSDVGYQEKMKLAAGTSPINTAMTEIADYVTITQAGSTLETAYFTPTTSGTYYFGFNAHSDADMAYLYLDDISIDAAPACLIPTITSATSTQTDATVIWTPAAGSTPTGYDVYYNTTGVAPTDTTVPSFENVSGTSQLISGLTAGTNYYVWLRAICSPTEKSSWTDSTLFTTECPAAYSVPYSLNFEDAAVPNLPNCTTATSTSGNPWRIYNNGAANLPGKWLVYNYSTTSAANSWFYTAGINLTGGTEYKITYTYVGGGYTEKMKVSYGSTATVAGMTNLLNDHPNITGNTATTVTKTFTPTTTGVYYFGFNAYSDADQNYLGVDNITIEVAAIMATDNTAKANVAIYPNPFKDHLNISDTKGLKNITVSDISGRQVKSMKPAARIELSDLKSGMYLVTLHYEDGSVKSFKAIKN</sequence>
<dbReference type="InterPro" id="IPR036116">
    <property type="entry name" value="FN3_sf"/>
</dbReference>
<name>A0ABY4BQ92_9FLAO</name>
<organism evidence="4 5">
    <name type="scientific">Chryseobacterium suipulveris</name>
    <dbReference type="NCBI Taxonomy" id="2929800"/>
    <lineage>
        <taxon>Bacteria</taxon>
        <taxon>Pseudomonadati</taxon>
        <taxon>Bacteroidota</taxon>
        <taxon>Flavobacteriia</taxon>
        <taxon>Flavobacteriales</taxon>
        <taxon>Weeksellaceae</taxon>
        <taxon>Chryseobacterium group</taxon>
        <taxon>Chryseobacterium</taxon>
    </lineage>
</organism>
<dbReference type="SMART" id="SM00060">
    <property type="entry name" value="FN3"/>
    <property type="match status" value="2"/>
</dbReference>
<dbReference type="Pfam" id="PF18962">
    <property type="entry name" value="Por_Secre_tail"/>
    <property type="match status" value="1"/>
</dbReference>
<evidence type="ECO:0000256" key="2">
    <source>
        <dbReference type="SAM" id="SignalP"/>
    </source>
</evidence>
<dbReference type="InterPro" id="IPR013783">
    <property type="entry name" value="Ig-like_fold"/>
</dbReference>
<dbReference type="SUPFAM" id="SSF49265">
    <property type="entry name" value="Fibronectin type III"/>
    <property type="match status" value="2"/>
</dbReference>
<dbReference type="InterPro" id="IPR008979">
    <property type="entry name" value="Galactose-bd-like_sf"/>
</dbReference>
<protein>
    <submittedName>
        <fullName evidence="4">Fibronectin type III domain-containing protein</fullName>
    </submittedName>
</protein>
<dbReference type="Gene3D" id="2.60.120.200">
    <property type="match status" value="2"/>
</dbReference>
<dbReference type="Gene3D" id="2.60.40.10">
    <property type="entry name" value="Immunoglobulins"/>
    <property type="match status" value="2"/>
</dbReference>
<feature type="chain" id="PRO_5045149736" evidence="2">
    <location>
        <begin position="19"/>
        <end position="778"/>
    </location>
</feature>
<evidence type="ECO:0000256" key="1">
    <source>
        <dbReference type="ARBA" id="ARBA00022729"/>
    </source>
</evidence>
<evidence type="ECO:0000313" key="5">
    <source>
        <dbReference type="Proteomes" id="UP000831460"/>
    </source>
</evidence>
<evidence type="ECO:0000259" key="3">
    <source>
        <dbReference type="PROSITE" id="PS50853"/>
    </source>
</evidence>
<feature type="domain" description="Fibronectin type-III" evidence="3">
    <location>
        <begin position="182"/>
        <end position="277"/>
    </location>
</feature>
<dbReference type="Gene3D" id="2.60.120.260">
    <property type="entry name" value="Galactose-binding domain-like"/>
    <property type="match status" value="1"/>
</dbReference>
<feature type="signal peptide" evidence="2">
    <location>
        <begin position="1"/>
        <end position="18"/>
    </location>
</feature>
<dbReference type="InterPro" id="IPR026444">
    <property type="entry name" value="Secre_tail"/>
</dbReference>